<dbReference type="InterPro" id="IPR036890">
    <property type="entry name" value="HATPase_C_sf"/>
</dbReference>
<evidence type="ECO:0000313" key="6">
    <source>
        <dbReference type="EMBL" id="BAU90966.1"/>
    </source>
</evidence>
<sequence>MTAEAAPSTTPDPAAEPDHLTLAMPLAMLPLPALVLEQGAAGPVIRSVNSALLVLTGLGETELVGQAIEALACRHGDHAGWGPVREALARGEAGRFELLFARGGGASFWGEIHLAVLPGAGDAPRFLGQIIDVTRRRDAEDALALSRQREALGLLTNSVAHEFNNFLQILIGYIDGLKRRLGDRPEPFIQRAITRSTEASERAAILTRQLLAHSRRIAPDLRPVDLGAAVRAGIDRLRPSLPPGIDLDLTIPDDLPPALCNPIQLELALGHILANACEAMAGRGCVRVALFAIEPGDRSLQRPEAGAVGLTVSDSGHGLSPEMLSRALAPFATTRESGRGAGLAIVHGLMKRQNGTISIESRPGEGATVRLVFPAAR</sequence>
<dbReference type="NCBIfam" id="TIGR00229">
    <property type="entry name" value="sensory_box"/>
    <property type="match status" value="1"/>
</dbReference>
<dbReference type="Pfam" id="PF13426">
    <property type="entry name" value="PAS_9"/>
    <property type="match status" value="1"/>
</dbReference>
<keyword evidence="3" id="KW-0597">Phosphoprotein</keyword>
<dbReference type="Gene3D" id="3.30.450.20">
    <property type="entry name" value="PAS domain"/>
    <property type="match status" value="1"/>
</dbReference>
<dbReference type="InterPro" id="IPR000014">
    <property type="entry name" value="PAS"/>
</dbReference>
<gene>
    <name evidence="6" type="ORF">MPPM_2361</name>
</gene>
<dbReference type="InterPro" id="IPR035965">
    <property type="entry name" value="PAS-like_dom_sf"/>
</dbReference>
<dbReference type="OrthoDB" id="9796100at2"/>
<dbReference type="Proteomes" id="UP000218288">
    <property type="component" value="Chromosome"/>
</dbReference>
<dbReference type="AlphaFoldDB" id="A0A160PEI5"/>
<protein>
    <recommendedName>
        <fullName evidence="2">histidine kinase</fullName>
        <ecNumber evidence="2">2.7.13.3</ecNumber>
    </recommendedName>
</protein>
<dbReference type="SMART" id="SM00387">
    <property type="entry name" value="HATPase_c"/>
    <property type="match status" value="1"/>
</dbReference>
<evidence type="ECO:0000256" key="3">
    <source>
        <dbReference type="ARBA" id="ARBA00022553"/>
    </source>
</evidence>
<dbReference type="PROSITE" id="PS50113">
    <property type="entry name" value="PAC"/>
    <property type="match status" value="1"/>
</dbReference>
<dbReference type="PANTHER" id="PTHR43065">
    <property type="entry name" value="SENSOR HISTIDINE KINASE"/>
    <property type="match status" value="1"/>
</dbReference>
<keyword evidence="6" id="KW-0808">Transferase</keyword>
<dbReference type="SUPFAM" id="SSF55874">
    <property type="entry name" value="ATPase domain of HSP90 chaperone/DNA topoisomerase II/histidine kinase"/>
    <property type="match status" value="1"/>
</dbReference>
<dbReference type="InterPro" id="IPR003661">
    <property type="entry name" value="HisK_dim/P_dom"/>
</dbReference>
<evidence type="ECO:0000256" key="2">
    <source>
        <dbReference type="ARBA" id="ARBA00012438"/>
    </source>
</evidence>
<dbReference type="RefSeq" id="WP_096485205.1">
    <property type="nucleotide sequence ID" value="NZ_AP014809.1"/>
</dbReference>
<organism evidence="6 7">
    <name type="scientific">Methylorubrum populi</name>
    <dbReference type="NCBI Taxonomy" id="223967"/>
    <lineage>
        <taxon>Bacteria</taxon>
        <taxon>Pseudomonadati</taxon>
        <taxon>Pseudomonadota</taxon>
        <taxon>Alphaproteobacteria</taxon>
        <taxon>Hyphomicrobiales</taxon>
        <taxon>Methylobacteriaceae</taxon>
        <taxon>Methylorubrum</taxon>
    </lineage>
</organism>
<evidence type="ECO:0000259" key="4">
    <source>
        <dbReference type="PROSITE" id="PS50109"/>
    </source>
</evidence>
<evidence type="ECO:0000259" key="5">
    <source>
        <dbReference type="PROSITE" id="PS50113"/>
    </source>
</evidence>
<proteinExistence type="predicted"/>
<accession>A0A160PEI5</accession>
<dbReference type="InterPro" id="IPR005467">
    <property type="entry name" value="His_kinase_dom"/>
</dbReference>
<comment type="catalytic activity">
    <reaction evidence="1">
        <text>ATP + protein L-histidine = ADP + protein N-phospho-L-histidine.</text>
        <dbReference type="EC" id="2.7.13.3"/>
    </reaction>
</comment>
<dbReference type="InterPro" id="IPR003594">
    <property type="entry name" value="HATPase_dom"/>
</dbReference>
<dbReference type="PROSITE" id="PS50109">
    <property type="entry name" value="HIS_KIN"/>
    <property type="match status" value="1"/>
</dbReference>
<dbReference type="InterPro" id="IPR000700">
    <property type="entry name" value="PAS-assoc_C"/>
</dbReference>
<reference evidence="6 7" key="1">
    <citation type="journal article" date="2016" name="Genome Announc.">
        <title>Complete Genome Sequence of Methylobacterium populi P-1M, Isolated from Pink-Pigmented Household Biofilm.</title>
        <authorList>
            <person name="Morohoshi T."/>
            <person name="Ikeda T."/>
        </authorList>
    </citation>
    <scope>NUCLEOTIDE SEQUENCE [LARGE SCALE GENOMIC DNA]</scope>
    <source>
        <strain evidence="6 7">P-1M</strain>
    </source>
</reference>
<dbReference type="SMART" id="SM00388">
    <property type="entry name" value="HisKA"/>
    <property type="match status" value="1"/>
</dbReference>
<dbReference type="EC" id="2.7.13.3" evidence="2"/>
<dbReference type="PRINTS" id="PR00344">
    <property type="entry name" value="BCTRLSENSOR"/>
</dbReference>
<keyword evidence="6" id="KW-0418">Kinase</keyword>
<dbReference type="GO" id="GO:0000155">
    <property type="term" value="F:phosphorelay sensor kinase activity"/>
    <property type="evidence" value="ECO:0007669"/>
    <property type="project" value="InterPro"/>
</dbReference>
<evidence type="ECO:0000313" key="7">
    <source>
        <dbReference type="Proteomes" id="UP000218288"/>
    </source>
</evidence>
<dbReference type="Gene3D" id="3.30.565.10">
    <property type="entry name" value="Histidine kinase-like ATPase, C-terminal domain"/>
    <property type="match status" value="1"/>
</dbReference>
<dbReference type="Gene3D" id="1.10.287.130">
    <property type="match status" value="1"/>
</dbReference>
<dbReference type="EMBL" id="AP014809">
    <property type="protein sequence ID" value="BAU90966.1"/>
    <property type="molecule type" value="Genomic_DNA"/>
</dbReference>
<dbReference type="PANTHER" id="PTHR43065:SF42">
    <property type="entry name" value="TWO-COMPONENT SENSOR PPRA"/>
    <property type="match status" value="1"/>
</dbReference>
<name>A0A160PEI5_9HYPH</name>
<dbReference type="InterPro" id="IPR004358">
    <property type="entry name" value="Sig_transdc_His_kin-like_C"/>
</dbReference>
<dbReference type="SUPFAM" id="SSF55785">
    <property type="entry name" value="PYP-like sensor domain (PAS domain)"/>
    <property type="match status" value="1"/>
</dbReference>
<dbReference type="InterPro" id="IPR036097">
    <property type="entry name" value="HisK_dim/P_sf"/>
</dbReference>
<feature type="domain" description="Histidine kinase" evidence="4">
    <location>
        <begin position="158"/>
        <end position="377"/>
    </location>
</feature>
<dbReference type="SUPFAM" id="SSF47384">
    <property type="entry name" value="Homodimeric domain of signal transducing histidine kinase"/>
    <property type="match status" value="1"/>
</dbReference>
<feature type="domain" description="PAC" evidence="5">
    <location>
        <begin position="94"/>
        <end position="145"/>
    </location>
</feature>
<dbReference type="Pfam" id="PF02518">
    <property type="entry name" value="HATPase_c"/>
    <property type="match status" value="1"/>
</dbReference>
<evidence type="ECO:0000256" key="1">
    <source>
        <dbReference type="ARBA" id="ARBA00000085"/>
    </source>
</evidence>